<comment type="caution">
    <text evidence="1">The sequence shown here is derived from an EMBL/GenBank/DDBJ whole genome shotgun (WGS) entry which is preliminary data.</text>
</comment>
<evidence type="ECO:0000313" key="2">
    <source>
        <dbReference type="Proteomes" id="UP000829196"/>
    </source>
</evidence>
<evidence type="ECO:0000313" key="1">
    <source>
        <dbReference type="EMBL" id="KAI0497966.1"/>
    </source>
</evidence>
<name>A0A8T3AN39_DENNO</name>
<organism evidence="1 2">
    <name type="scientific">Dendrobium nobile</name>
    <name type="common">Orchid</name>
    <dbReference type="NCBI Taxonomy" id="94219"/>
    <lineage>
        <taxon>Eukaryota</taxon>
        <taxon>Viridiplantae</taxon>
        <taxon>Streptophyta</taxon>
        <taxon>Embryophyta</taxon>
        <taxon>Tracheophyta</taxon>
        <taxon>Spermatophyta</taxon>
        <taxon>Magnoliopsida</taxon>
        <taxon>Liliopsida</taxon>
        <taxon>Asparagales</taxon>
        <taxon>Orchidaceae</taxon>
        <taxon>Epidendroideae</taxon>
        <taxon>Malaxideae</taxon>
        <taxon>Dendrobiinae</taxon>
        <taxon>Dendrobium</taxon>
    </lineage>
</organism>
<dbReference type="AlphaFoldDB" id="A0A8T3AN39"/>
<proteinExistence type="predicted"/>
<gene>
    <name evidence="1" type="ORF">KFK09_021207</name>
</gene>
<reference evidence="1" key="1">
    <citation type="journal article" date="2022" name="Front. Genet.">
        <title>Chromosome-Scale Assembly of the Dendrobium nobile Genome Provides Insights Into the Molecular Mechanism of the Biosynthesis of the Medicinal Active Ingredient of Dendrobium.</title>
        <authorList>
            <person name="Xu Q."/>
            <person name="Niu S.-C."/>
            <person name="Li K.-L."/>
            <person name="Zheng P.-J."/>
            <person name="Zhang X.-J."/>
            <person name="Jia Y."/>
            <person name="Liu Y."/>
            <person name="Niu Y.-X."/>
            <person name="Yu L.-H."/>
            <person name="Chen D.-F."/>
            <person name="Zhang G.-Q."/>
        </authorList>
    </citation>
    <scope>NUCLEOTIDE SEQUENCE</scope>
    <source>
        <tissue evidence="1">Leaf</tissue>
    </source>
</reference>
<protein>
    <submittedName>
        <fullName evidence="1">Uncharacterized protein</fullName>
    </submittedName>
</protein>
<dbReference type="Proteomes" id="UP000829196">
    <property type="component" value="Unassembled WGS sequence"/>
</dbReference>
<sequence length="99" mass="11279">MTRSESHYRVQRDFCHIQVQLLLLSRSAPTSLLVFLVFTDKENLKSSVLAPMPWHVLLITSEAQPLCPLILHLLLCHPLEIFPTLSFYWLLPGGLITVA</sequence>
<dbReference type="EMBL" id="JAGYWB010000015">
    <property type="protein sequence ID" value="KAI0497966.1"/>
    <property type="molecule type" value="Genomic_DNA"/>
</dbReference>
<accession>A0A8T3AN39</accession>
<keyword evidence="2" id="KW-1185">Reference proteome</keyword>